<evidence type="ECO:0000256" key="2">
    <source>
        <dbReference type="SAM" id="Phobius"/>
    </source>
</evidence>
<dbReference type="OrthoDB" id="9802763at2"/>
<dbReference type="PANTHER" id="PTHR41532">
    <property type="entry name" value="FIXS PROTEIN"/>
    <property type="match status" value="1"/>
</dbReference>
<feature type="region of interest" description="Disordered" evidence="1">
    <location>
        <begin position="50"/>
        <end position="71"/>
    </location>
</feature>
<dbReference type="PANTHER" id="PTHR41532:SF1">
    <property type="entry name" value="FIXS PROTEIN"/>
    <property type="match status" value="1"/>
</dbReference>
<organism evidence="3 4">
    <name type="scientific">Lutibacter oricola</name>
    <dbReference type="NCBI Taxonomy" id="762486"/>
    <lineage>
        <taxon>Bacteria</taxon>
        <taxon>Pseudomonadati</taxon>
        <taxon>Bacteroidota</taxon>
        <taxon>Flavobacteriia</taxon>
        <taxon>Flavobacteriales</taxon>
        <taxon>Flavobacteriaceae</taxon>
        <taxon>Lutibacter</taxon>
    </lineage>
</organism>
<feature type="compositionally biased region" description="Basic and acidic residues" evidence="1">
    <location>
        <begin position="50"/>
        <end position="63"/>
    </location>
</feature>
<evidence type="ECO:0000256" key="1">
    <source>
        <dbReference type="SAM" id="MobiDB-lite"/>
    </source>
</evidence>
<gene>
    <name evidence="3" type="ORF">SAMN05444411_10243</name>
</gene>
<dbReference type="InterPro" id="IPR004714">
    <property type="entry name" value="Cyt_oxidase_maturation_cbb3"/>
</dbReference>
<sequence length="71" mass="8166">MEVVYITIGVSIIVAVFFFIVFLKSVKSGQYEDTYTPSVRMLFDDELVKDEKEGSKEPEKAKENQQTNNKN</sequence>
<dbReference type="NCBIfam" id="TIGR00847">
    <property type="entry name" value="ccoS"/>
    <property type="match status" value="1"/>
</dbReference>
<dbReference type="AlphaFoldDB" id="A0A1H2VVQ2"/>
<evidence type="ECO:0000313" key="3">
    <source>
        <dbReference type="EMBL" id="SDW72024.1"/>
    </source>
</evidence>
<proteinExistence type="predicted"/>
<dbReference type="Pfam" id="PF03597">
    <property type="entry name" value="FixS"/>
    <property type="match status" value="1"/>
</dbReference>
<name>A0A1H2VVQ2_9FLAO</name>
<feature type="transmembrane region" description="Helical" evidence="2">
    <location>
        <begin position="6"/>
        <end position="23"/>
    </location>
</feature>
<keyword evidence="2" id="KW-0472">Membrane</keyword>
<dbReference type="Proteomes" id="UP000199595">
    <property type="component" value="Unassembled WGS sequence"/>
</dbReference>
<keyword evidence="2" id="KW-1133">Transmembrane helix</keyword>
<dbReference type="RefSeq" id="WP_090120523.1">
    <property type="nucleotide sequence ID" value="NZ_FNNJ01000002.1"/>
</dbReference>
<protein>
    <submittedName>
        <fullName evidence="3">Cytochrome oxidase maturation protein, cbb3-type</fullName>
    </submittedName>
</protein>
<evidence type="ECO:0000313" key="4">
    <source>
        <dbReference type="Proteomes" id="UP000199595"/>
    </source>
</evidence>
<dbReference type="STRING" id="762486.SAMN05444411_10243"/>
<keyword evidence="2" id="KW-0812">Transmembrane</keyword>
<dbReference type="EMBL" id="FNNJ01000002">
    <property type="protein sequence ID" value="SDW72024.1"/>
    <property type="molecule type" value="Genomic_DNA"/>
</dbReference>
<reference evidence="3 4" key="1">
    <citation type="submission" date="2016-10" db="EMBL/GenBank/DDBJ databases">
        <authorList>
            <person name="de Groot N.N."/>
        </authorList>
    </citation>
    <scope>NUCLEOTIDE SEQUENCE [LARGE SCALE GENOMIC DNA]</scope>
    <source>
        <strain evidence="3 4">DSM 24956</strain>
    </source>
</reference>
<keyword evidence="4" id="KW-1185">Reference proteome</keyword>
<accession>A0A1H2VVQ2</accession>